<name>A0A0E9V1E8_ANGAN</name>
<protein>
    <submittedName>
        <fullName evidence="1">Uncharacterized protein</fullName>
    </submittedName>
</protein>
<sequence length="43" mass="4810">MFPVNLSIAVEMCRGQLITYLLAASQQIQLRSQSSLHPMRSCS</sequence>
<dbReference type="AlphaFoldDB" id="A0A0E9V1E8"/>
<reference evidence="1" key="2">
    <citation type="journal article" date="2015" name="Fish Shellfish Immunol.">
        <title>Early steps in the European eel (Anguilla anguilla)-Vibrio vulnificus interaction in the gills: Role of the RtxA13 toxin.</title>
        <authorList>
            <person name="Callol A."/>
            <person name="Pajuelo D."/>
            <person name="Ebbesson L."/>
            <person name="Teles M."/>
            <person name="MacKenzie S."/>
            <person name="Amaro C."/>
        </authorList>
    </citation>
    <scope>NUCLEOTIDE SEQUENCE</scope>
</reference>
<organism evidence="1">
    <name type="scientific">Anguilla anguilla</name>
    <name type="common">European freshwater eel</name>
    <name type="synonym">Muraena anguilla</name>
    <dbReference type="NCBI Taxonomy" id="7936"/>
    <lineage>
        <taxon>Eukaryota</taxon>
        <taxon>Metazoa</taxon>
        <taxon>Chordata</taxon>
        <taxon>Craniata</taxon>
        <taxon>Vertebrata</taxon>
        <taxon>Euteleostomi</taxon>
        <taxon>Actinopterygii</taxon>
        <taxon>Neopterygii</taxon>
        <taxon>Teleostei</taxon>
        <taxon>Anguilliformes</taxon>
        <taxon>Anguillidae</taxon>
        <taxon>Anguilla</taxon>
    </lineage>
</organism>
<reference evidence="1" key="1">
    <citation type="submission" date="2014-11" db="EMBL/GenBank/DDBJ databases">
        <authorList>
            <person name="Amaro Gonzalez C."/>
        </authorList>
    </citation>
    <scope>NUCLEOTIDE SEQUENCE</scope>
</reference>
<proteinExistence type="predicted"/>
<dbReference type="EMBL" id="GBXM01037327">
    <property type="protein sequence ID" value="JAH71250.1"/>
    <property type="molecule type" value="Transcribed_RNA"/>
</dbReference>
<accession>A0A0E9V1E8</accession>
<evidence type="ECO:0000313" key="1">
    <source>
        <dbReference type="EMBL" id="JAH71250.1"/>
    </source>
</evidence>